<gene>
    <name evidence="1" type="ORF">C2G38_2111252</name>
</gene>
<dbReference type="OrthoDB" id="2445244at2759"/>
<feature type="non-terminal residue" evidence="1">
    <location>
        <position position="63"/>
    </location>
</feature>
<name>A0A397UHW1_9GLOM</name>
<reference evidence="1 2" key="1">
    <citation type="submission" date="2018-06" db="EMBL/GenBank/DDBJ databases">
        <title>Comparative genomics reveals the genomic features of Rhizophagus irregularis, R. cerebriforme, R. diaphanum and Gigaspora rosea, and their symbiotic lifestyle signature.</title>
        <authorList>
            <person name="Morin E."/>
            <person name="San Clemente H."/>
            <person name="Chen E.C.H."/>
            <person name="De La Providencia I."/>
            <person name="Hainaut M."/>
            <person name="Kuo A."/>
            <person name="Kohler A."/>
            <person name="Murat C."/>
            <person name="Tang N."/>
            <person name="Roy S."/>
            <person name="Loubradou J."/>
            <person name="Henrissat B."/>
            <person name="Grigoriev I.V."/>
            <person name="Corradi N."/>
            <person name="Roux C."/>
            <person name="Martin F.M."/>
        </authorList>
    </citation>
    <scope>NUCLEOTIDE SEQUENCE [LARGE SCALE GENOMIC DNA]</scope>
    <source>
        <strain evidence="1 2">DAOM 194757</strain>
    </source>
</reference>
<accession>A0A397UHW1</accession>
<evidence type="ECO:0000313" key="2">
    <source>
        <dbReference type="Proteomes" id="UP000266673"/>
    </source>
</evidence>
<keyword evidence="2" id="KW-1185">Reference proteome</keyword>
<dbReference type="AlphaFoldDB" id="A0A397UHW1"/>
<comment type="caution">
    <text evidence="1">The sequence shown here is derived from an EMBL/GenBank/DDBJ whole genome shotgun (WGS) entry which is preliminary data.</text>
</comment>
<proteinExistence type="predicted"/>
<organism evidence="1 2">
    <name type="scientific">Gigaspora rosea</name>
    <dbReference type="NCBI Taxonomy" id="44941"/>
    <lineage>
        <taxon>Eukaryota</taxon>
        <taxon>Fungi</taxon>
        <taxon>Fungi incertae sedis</taxon>
        <taxon>Mucoromycota</taxon>
        <taxon>Glomeromycotina</taxon>
        <taxon>Glomeromycetes</taxon>
        <taxon>Diversisporales</taxon>
        <taxon>Gigasporaceae</taxon>
        <taxon>Gigaspora</taxon>
    </lineage>
</organism>
<dbReference type="Proteomes" id="UP000266673">
    <property type="component" value="Unassembled WGS sequence"/>
</dbReference>
<evidence type="ECO:0000313" key="1">
    <source>
        <dbReference type="EMBL" id="RIB08369.1"/>
    </source>
</evidence>
<dbReference type="EMBL" id="QKWP01001517">
    <property type="protein sequence ID" value="RIB08369.1"/>
    <property type="molecule type" value="Genomic_DNA"/>
</dbReference>
<sequence length="63" mass="7022">MIIILSKLLELVRKHSGTDILIRNNPAFLNNSKHLPRPAWQQLVVTLERLGCNGNGTSVGRFA</sequence>
<protein>
    <submittedName>
        <fullName evidence="1">Uncharacterized protein</fullName>
    </submittedName>
</protein>